<keyword evidence="8" id="KW-0378">Hydrolase</keyword>
<comment type="pathway">
    <text evidence="2 12">Cell wall biogenesis; peptidoglycan biosynthesis.</text>
</comment>
<evidence type="ECO:0000256" key="8">
    <source>
        <dbReference type="ARBA" id="ARBA00022801"/>
    </source>
</evidence>
<dbReference type="SMART" id="SM00257">
    <property type="entry name" value="LysM"/>
    <property type="match status" value="1"/>
</dbReference>
<organism evidence="16 17">
    <name type="scientific">Litorilituus lipolyticus</name>
    <dbReference type="NCBI Taxonomy" id="2491017"/>
    <lineage>
        <taxon>Bacteria</taxon>
        <taxon>Pseudomonadati</taxon>
        <taxon>Pseudomonadota</taxon>
        <taxon>Gammaproteobacteria</taxon>
        <taxon>Alteromonadales</taxon>
        <taxon>Colwelliaceae</taxon>
        <taxon>Litorilituus</taxon>
    </lineage>
</organism>
<keyword evidence="4" id="KW-0328">Glycosyltransferase</keyword>
<evidence type="ECO:0000256" key="5">
    <source>
        <dbReference type="ARBA" id="ARBA00022679"/>
    </source>
</evidence>
<dbReference type="InterPro" id="IPR041597">
    <property type="entry name" value="Ldt_C"/>
</dbReference>
<evidence type="ECO:0000256" key="11">
    <source>
        <dbReference type="ARBA" id="ARBA00023316"/>
    </source>
</evidence>
<name>A0A502L833_9GAMM</name>
<dbReference type="PANTHER" id="PTHR30582:SF24">
    <property type="entry name" value="L,D-TRANSPEPTIDASE ERFK_SRFK-RELATED"/>
    <property type="match status" value="1"/>
</dbReference>
<evidence type="ECO:0000259" key="14">
    <source>
        <dbReference type="PROSITE" id="PS51782"/>
    </source>
</evidence>
<dbReference type="Proteomes" id="UP000315303">
    <property type="component" value="Unassembled WGS sequence"/>
</dbReference>
<keyword evidence="17" id="KW-1185">Reference proteome</keyword>
<evidence type="ECO:0000256" key="2">
    <source>
        <dbReference type="ARBA" id="ARBA00004752"/>
    </source>
</evidence>
<feature type="chain" id="PRO_5021505812" evidence="13">
    <location>
        <begin position="25"/>
        <end position="309"/>
    </location>
</feature>
<dbReference type="OrthoDB" id="9787225at2"/>
<evidence type="ECO:0000256" key="1">
    <source>
        <dbReference type="ARBA" id="ARBA00004418"/>
    </source>
</evidence>
<dbReference type="Gene3D" id="2.40.440.10">
    <property type="entry name" value="L,D-transpeptidase catalytic domain-like"/>
    <property type="match status" value="1"/>
</dbReference>
<evidence type="ECO:0000256" key="4">
    <source>
        <dbReference type="ARBA" id="ARBA00022676"/>
    </source>
</evidence>
<dbReference type="InterPro" id="IPR050979">
    <property type="entry name" value="LD-transpeptidase"/>
</dbReference>
<keyword evidence="5" id="KW-0808">Transferase</keyword>
<dbReference type="GO" id="GO:0018104">
    <property type="term" value="P:peptidoglycan-protein cross-linking"/>
    <property type="evidence" value="ECO:0007669"/>
    <property type="project" value="TreeGrafter"/>
</dbReference>
<dbReference type="CDD" id="cd00118">
    <property type="entry name" value="LysM"/>
    <property type="match status" value="1"/>
</dbReference>
<sequence>MKEFFATFVIINTVSLLLACNVLAAEYDIPEGKQRLIGQIQYHQVEQGDFFQKIAEQYNVGFLALLAANPSIDPFLPEVGTRVVIPSAMLLPFIKQEGIVVNLPELRLYYFEPDKNKVHVFPVGIGRQGLATPKATSYISEKRKDPVWRPTKAMKERYLKEKGVVLANEVPPGANNPFGKYALRLGTSEYLIHGTNKRFGIGMRASSGCIRMYDDDIKWLYDNVALQTRVRIIDQPIKMSYENGQRQLIEIHEPLTEEPGKQTIKLANAVQRFVGSNRNYWHQLVPVIEKPTGLVIELEEGEQDEGKTY</sequence>
<keyword evidence="11 12" id="KW-0961">Cell wall biogenesis/degradation</keyword>
<dbReference type="GO" id="GO:0071972">
    <property type="term" value="F:peptidoglycan L,D-transpeptidase activity"/>
    <property type="evidence" value="ECO:0007669"/>
    <property type="project" value="TreeGrafter"/>
</dbReference>
<comment type="caution">
    <text evidence="16">The sequence shown here is derived from an EMBL/GenBank/DDBJ whole genome shotgun (WGS) entry which is preliminary data.</text>
</comment>
<dbReference type="InterPro" id="IPR036779">
    <property type="entry name" value="LysM_dom_sf"/>
</dbReference>
<dbReference type="InterPro" id="IPR038063">
    <property type="entry name" value="Transpep_catalytic_dom"/>
</dbReference>
<dbReference type="GO" id="GO:0005576">
    <property type="term" value="C:extracellular region"/>
    <property type="evidence" value="ECO:0007669"/>
    <property type="project" value="TreeGrafter"/>
</dbReference>
<protein>
    <submittedName>
        <fullName evidence="16">LysM peptidoglycan-binding domain-containing protein</fullName>
    </submittedName>
</protein>
<reference evidence="16 17" key="1">
    <citation type="submission" date="2019-01" db="EMBL/GenBank/DDBJ databases">
        <title>Litorilituus lipolytica sp. nov., isolated from intertidal sand of the Yellow Sea in China.</title>
        <authorList>
            <person name="Liu A."/>
        </authorList>
    </citation>
    <scope>NUCLEOTIDE SEQUENCE [LARGE SCALE GENOMIC DNA]</scope>
    <source>
        <strain evidence="16 17">RZ04</strain>
    </source>
</reference>
<feature type="signal peptide" evidence="13">
    <location>
        <begin position="1"/>
        <end position="24"/>
    </location>
</feature>
<evidence type="ECO:0000256" key="9">
    <source>
        <dbReference type="ARBA" id="ARBA00022960"/>
    </source>
</evidence>
<evidence type="ECO:0000313" key="17">
    <source>
        <dbReference type="Proteomes" id="UP000315303"/>
    </source>
</evidence>
<feature type="active site" description="Nucleophile" evidence="12">
    <location>
        <position position="209"/>
    </location>
</feature>
<dbReference type="GO" id="GO:0008360">
    <property type="term" value="P:regulation of cell shape"/>
    <property type="evidence" value="ECO:0007669"/>
    <property type="project" value="UniProtKB-UniRule"/>
</dbReference>
<dbReference type="PROSITE" id="PS51257">
    <property type="entry name" value="PROKAR_LIPOPROTEIN"/>
    <property type="match status" value="1"/>
</dbReference>
<feature type="domain" description="L,D-TPase catalytic" evidence="15">
    <location>
        <begin position="97"/>
        <end position="233"/>
    </location>
</feature>
<dbReference type="EMBL" id="SAWY01000003">
    <property type="protein sequence ID" value="TPH18655.1"/>
    <property type="molecule type" value="Genomic_DNA"/>
</dbReference>
<evidence type="ECO:0000256" key="12">
    <source>
        <dbReference type="PROSITE-ProRule" id="PRU01373"/>
    </source>
</evidence>
<dbReference type="Gene3D" id="3.10.350.10">
    <property type="entry name" value="LysM domain"/>
    <property type="match status" value="1"/>
</dbReference>
<dbReference type="GO" id="GO:0071555">
    <property type="term" value="P:cell wall organization"/>
    <property type="evidence" value="ECO:0007669"/>
    <property type="project" value="UniProtKB-UniRule"/>
</dbReference>
<keyword evidence="10 12" id="KW-0573">Peptidoglycan synthesis</keyword>
<accession>A0A502L833</accession>
<evidence type="ECO:0000256" key="10">
    <source>
        <dbReference type="ARBA" id="ARBA00022984"/>
    </source>
</evidence>
<proteinExistence type="inferred from homology"/>
<dbReference type="Pfam" id="PF03734">
    <property type="entry name" value="YkuD"/>
    <property type="match status" value="1"/>
</dbReference>
<dbReference type="GO" id="GO:0016757">
    <property type="term" value="F:glycosyltransferase activity"/>
    <property type="evidence" value="ECO:0007669"/>
    <property type="project" value="UniProtKB-KW"/>
</dbReference>
<keyword evidence="6 13" id="KW-0732">Signal</keyword>
<evidence type="ECO:0000313" key="16">
    <source>
        <dbReference type="EMBL" id="TPH18655.1"/>
    </source>
</evidence>
<keyword evidence="9 12" id="KW-0133">Cell shape</keyword>
<dbReference type="Pfam" id="PF01476">
    <property type="entry name" value="LysM"/>
    <property type="match status" value="1"/>
</dbReference>
<dbReference type="UniPathway" id="UPA00219"/>
<dbReference type="Pfam" id="PF17969">
    <property type="entry name" value="Ldt_C"/>
    <property type="match status" value="1"/>
</dbReference>
<comment type="subcellular location">
    <subcellularLocation>
        <location evidence="1">Periplasm</location>
    </subcellularLocation>
</comment>
<dbReference type="PROSITE" id="PS52029">
    <property type="entry name" value="LD_TPASE"/>
    <property type="match status" value="1"/>
</dbReference>
<dbReference type="SUPFAM" id="SSF141523">
    <property type="entry name" value="L,D-transpeptidase catalytic domain-like"/>
    <property type="match status" value="1"/>
</dbReference>
<feature type="domain" description="LysM" evidence="14">
    <location>
        <begin position="41"/>
        <end position="85"/>
    </location>
</feature>
<gene>
    <name evidence="16" type="ORF">EPA86_02170</name>
</gene>
<dbReference type="SUPFAM" id="SSF54106">
    <property type="entry name" value="LysM domain"/>
    <property type="match status" value="1"/>
</dbReference>
<feature type="active site" description="Proton donor/acceptor" evidence="12">
    <location>
        <position position="193"/>
    </location>
</feature>
<evidence type="ECO:0000256" key="6">
    <source>
        <dbReference type="ARBA" id="ARBA00022729"/>
    </source>
</evidence>
<evidence type="ECO:0000259" key="15">
    <source>
        <dbReference type="PROSITE" id="PS52029"/>
    </source>
</evidence>
<keyword evidence="7" id="KW-0574">Periplasm</keyword>
<dbReference type="InterPro" id="IPR005490">
    <property type="entry name" value="LD_TPept_cat_dom"/>
</dbReference>
<comment type="similarity">
    <text evidence="3">Belongs to the YkuD family.</text>
</comment>
<dbReference type="GO" id="GO:0042597">
    <property type="term" value="C:periplasmic space"/>
    <property type="evidence" value="ECO:0007669"/>
    <property type="project" value="UniProtKB-SubCell"/>
</dbReference>
<dbReference type="PANTHER" id="PTHR30582">
    <property type="entry name" value="L,D-TRANSPEPTIDASE"/>
    <property type="match status" value="1"/>
</dbReference>
<dbReference type="AlphaFoldDB" id="A0A502L833"/>
<evidence type="ECO:0000256" key="3">
    <source>
        <dbReference type="ARBA" id="ARBA00005992"/>
    </source>
</evidence>
<evidence type="ECO:0000256" key="13">
    <source>
        <dbReference type="SAM" id="SignalP"/>
    </source>
</evidence>
<evidence type="ECO:0000256" key="7">
    <source>
        <dbReference type="ARBA" id="ARBA00022764"/>
    </source>
</evidence>
<dbReference type="InterPro" id="IPR018392">
    <property type="entry name" value="LysM"/>
</dbReference>
<dbReference type="CDD" id="cd16913">
    <property type="entry name" value="YkuD_like"/>
    <property type="match status" value="1"/>
</dbReference>
<dbReference type="PROSITE" id="PS51782">
    <property type="entry name" value="LYSM"/>
    <property type="match status" value="1"/>
</dbReference>